<accession>A0AAE1CGE1</accession>
<gene>
    <name evidence="2" type="ORF">B0T22DRAFT_39224</name>
</gene>
<reference evidence="2" key="2">
    <citation type="submission" date="2023-06" db="EMBL/GenBank/DDBJ databases">
        <authorList>
            <consortium name="Lawrence Berkeley National Laboratory"/>
            <person name="Haridas S."/>
            <person name="Hensen N."/>
            <person name="Bonometti L."/>
            <person name="Westerberg I."/>
            <person name="Brannstrom I.O."/>
            <person name="Guillou S."/>
            <person name="Cros-Aarteil S."/>
            <person name="Calhoun S."/>
            <person name="Kuo A."/>
            <person name="Mondo S."/>
            <person name="Pangilinan J."/>
            <person name="Riley R."/>
            <person name="Labutti K."/>
            <person name="Andreopoulos B."/>
            <person name="Lipzen A."/>
            <person name="Chen C."/>
            <person name="Yanf M."/>
            <person name="Daum C."/>
            <person name="Ng V."/>
            <person name="Clum A."/>
            <person name="Steindorff A."/>
            <person name="Ohm R."/>
            <person name="Martin F."/>
            <person name="Silar P."/>
            <person name="Natvig D."/>
            <person name="Lalanne C."/>
            <person name="Gautier V."/>
            <person name="Ament-Velasquez S.L."/>
            <person name="Kruys A."/>
            <person name="Hutchinson M.I."/>
            <person name="Powell A.J."/>
            <person name="Barry K."/>
            <person name="Miller A.N."/>
            <person name="Grigoriev I.V."/>
            <person name="Debuchy R."/>
            <person name="Gladieux P."/>
            <person name="Thoren M.H."/>
            <person name="Johannesson H."/>
        </authorList>
    </citation>
    <scope>NUCLEOTIDE SEQUENCE</scope>
    <source>
        <strain evidence="2">CBS 314.62</strain>
    </source>
</reference>
<name>A0AAE1CGE1_9PEZI</name>
<feature type="region of interest" description="Disordered" evidence="1">
    <location>
        <begin position="127"/>
        <end position="152"/>
    </location>
</feature>
<dbReference type="Proteomes" id="UP001270362">
    <property type="component" value="Unassembled WGS sequence"/>
</dbReference>
<evidence type="ECO:0000313" key="2">
    <source>
        <dbReference type="EMBL" id="KAK3693370.1"/>
    </source>
</evidence>
<reference evidence="2" key="1">
    <citation type="journal article" date="2023" name="Mol. Phylogenet. Evol.">
        <title>Genome-scale phylogeny and comparative genomics of the fungal order Sordariales.</title>
        <authorList>
            <person name="Hensen N."/>
            <person name="Bonometti L."/>
            <person name="Westerberg I."/>
            <person name="Brannstrom I.O."/>
            <person name="Guillou S."/>
            <person name="Cros-Aarteil S."/>
            <person name="Calhoun S."/>
            <person name="Haridas S."/>
            <person name="Kuo A."/>
            <person name="Mondo S."/>
            <person name="Pangilinan J."/>
            <person name="Riley R."/>
            <person name="LaButti K."/>
            <person name="Andreopoulos B."/>
            <person name="Lipzen A."/>
            <person name="Chen C."/>
            <person name="Yan M."/>
            <person name="Daum C."/>
            <person name="Ng V."/>
            <person name="Clum A."/>
            <person name="Steindorff A."/>
            <person name="Ohm R.A."/>
            <person name="Martin F."/>
            <person name="Silar P."/>
            <person name="Natvig D.O."/>
            <person name="Lalanne C."/>
            <person name="Gautier V."/>
            <person name="Ament-Velasquez S.L."/>
            <person name="Kruys A."/>
            <person name="Hutchinson M.I."/>
            <person name="Powell A.J."/>
            <person name="Barry K."/>
            <person name="Miller A.N."/>
            <person name="Grigoriev I.V."/>
            <person name="Debuchy R."/>
            <person name="Gladieux P."/>
            <person name="Hiltunen Thoren M."/>
            <person name="Johannesson H."/>
        </authorList>
    </citation>
    <scope>NUCLEOTIDE SEQUENCE</scope>
    <source>
        <strain evidence="2">CBS 314.62</strain>
    </source>
</reference>
<organism evidence="2 3">
    <name type="scientific">Podospora appendiculata</name>
    <dbReference type="NCBI Taxonomy" id="314037"/>
    <lineage>
        <taxon>Eukaryota</taxon>
        <taxon>Fungi</taxon>
        <taxon>Dikarya</taxon>
        <taxon>Ascomycota</taxon>
        <taxon>Pezizomycotina</taxon>
        <taxon>Sordariomycetes</taxon>
        <taxon>Sordariomycetidae</taxon>
        <taxon>Sordariales</taxon>
        <taxon>Podosporaceae</taxon>
        <taxon>Podospora</taxon>
    </lineage>
</organism>
<sequence length="210" mass="23070">MYICVVAPPITGCFARGISTILSHGVSSQMVVPAPRQSPISRSTQPPNFASKRQTKDPPSPASQHRPSTTNLSARLWATSAFRPPEPFSINSTLRAHSHKRVYDNPLRWTSQHLLALDCQFDARQRNTTNDDASNTSSWHQPPGRHQRHECPTCGVGDPAAKHLNPQPSKTATTTTLKVNTLHRIRRNLRYAPQQLLAVGTSCLVSGGSL</sequence>
<feature type="compositionally biased region" description="Polar residues" evidence="1">
    <location>
        <begin position="38"/>
        <end position="52"/>
    </location>
</feature>
<protein>
    <submittedName>
        <fullName evidence="2">Uncharacterized protein</fullName>
    </submittedName>
</protein>
<evidence type="ECO:0000256" key="1">
    <source>
        <dbReference type="SAM" id="MobiDB-lite"/>
    </source>
</evidence>
<feature type="region of interest" description="Disordered" evidence="1">
    <location>
        <begin position="33"/>
        <end position="69"/>
    </location>
</feature>
<comment type="caution">
    <text evidence="2">The sequence shown here is derived from an EMBL/GenBank/DDBJ whole genome shotgun (WGS) entry which is preliminary data.</text>
</comment>
<keyword evidence="3" id="KW-1185">Reference proteome</keyword>
<evidence type="ECO:0000313" key="3">
    <source>
        <dbReference type="Proteomes" id="UP001270362"/>
    </source>
</evidence>
<dbReference type="AlphaFoldDB" id="A0AAE1CGE1"/>
<feature type="compositionally biased region" description="Polar residues" evidence="1">
    <location>
        <begin position="127"/>
        <end position="140"/>
    </location>
</feature>
<dbReference type="EMBL" id="JAULSO010000001">
    <property type="protein sequence ID" value="KAK3693370.1"/>
    <property type="molecule type" value="Genomic_DNA"/>
</dbReference>
<proteinExistence type="predicted"/>